<feature type="region of interest" description="Disordered" evidence="2">
    <location>
        <begin position="428"/>
        <end position="447"/>
    </location>
</feature>
<comment type="caution">
    <text evidence="3">The sequence shown here is derived from an EMBL/GenBank/DDBJ whole genome shotgun (WGS) entry which is preliminary data.</text>
</comment>
<dbReference type="Pfam" id="PF02515">
    <property type="entry name" value="CoA_transf_3"/>
    <property type="match status" value="2"/>
</dbReference>
<keyword evidence="4" id="KW-1185">Reference proteome</keyword>
<dbReference type="InterPro" id="IPR050509">
    <property type="entry name" value="CoA-transferase_III"/>
</dbReference>
<name>A0ABM8TLV9_9BURK</name>
<dbReference type="SUPFAM" id="SSF89796">
    <property type="entry name" value="CoA-transferase family III (CaiB/BaiF)"/>
    <property type="match status" value="2"/>
</dbReference>
<dbReference type="GO" id="GO:0033608">
    <property type="term" value="F:formyl-CoA transferase activity"/>
    <property type="evidence" value="ECO:0007669"/>
    <property type="project" value="UniProtKB-EC"/>
</dbReference>
<accession>A0ABM8TLV9</accession>
<dbReference type="Proteomes" id="UP000672657">
    <property type="component" value="Unassembled WGS sequence"/>
</dbReference>
<dbReference type="InterPro" id="IPR003673">
    <property type="entry name" value="CoA-Trfase_fam_III"/>
</dbReference>
<dbReference type="PANTHER" id="PTHR48228">
    <property type="entry name" value="SUCCINYL-COA--D-CITRAMALATE COA-TRANSFERASE"/>
    <property type="match status" value="1"/>
</dbReference>
<dbReference type="InterPro" id="IPR023606">
    <property type="entry name" value="CoA-Trfase_III_dom_1_sf"/>
</dbReference>
<dbReference type="EMBL" id="CAJPVI010000030">
    <property type="protein sequence ID" value="CAG2154154.1"/>
    <property type="molecule type" value="Genomic_DNA"/>
</dbReference>
<dbReference type="InterPro" id="IPR044855">
    <property type="entry name" value="CoA-Trfase_III_dom3_sf"/>
</dbReference>
<dbReference type="RefSeq" id="WP_211955537.1">
    <property type="nucleotide sequence ID" value="NZ_CAJPVI010000030.1"/>
</dbReference>
<protein>
    <submittedName>
        <fullName evidence="3">Formyl-CoA:oxalate CoA-transferase</fullName>
        <ecNumber evidence="3">2.8.3.16</ecNumber>
    </submittedName>
</protein>
<evidence type="ECO:0000313" key="3">
    <source>
        <dbReference type="EMBL" id="CAG2154154.1"/>
    </source>
</evidence>
<organism evidence="3 4">
    <name type="scientific">Cupriavidus numazuensis</name>
    <dbReference type="NCBI Taxonomy" id="221992"/>
    <lineage>
        <taxon>Bacteria</taxon>
        <taxon>Pseudomonadati</taxon>
        <taxon>Pseudomonadota</taxon>
        <taxon>Betaproteobacteria</taxon>
        <taxon>Burkholderiales</taxon>
        <taxon>Burkholderiaceae</taxon>
        <taxon>Cupriavidus</taxon>
    </lineage>
</organism>
<reference evidence="3 4" key="1">
    <citation type="submission" date="2021-03" db="EMBL/GenBank/DDBJ databases">
        <authorList>
            <person name="Peeters C."/>
        </authorList>
    </citation>
    <scope>NUCLEOTIDE SEQUENCE [LARGE SCALE GENOMIC DNA]</scope>
    <source>
        <strain evidence="3 4">LMG 26411</strain>
    </source>
</reference>
<dbReference type="Gene3D" id="3.30.1540.10">
    <property type="entry name" value="formyl-coa transferase, domain 3"/>
    <property type="match status" value="2"/>
</dbReference>
<keyword evidence="1 3" id="KW-0808">Transferase</keyword>
<dbReference type="Gene3D" id="3.40.50.10540">
    <property type="entry name" value="Crotonobetainyl-coa:carnitine coa-transferase, domain 1"/>
    <property type="match status" value="2"/>
</dbReference>
<dbReference type="EC" id="2.8.3.16" evidence="3"/>
<evidence type="ECO:0000256" key="2">
    <source>
        <dbReference type="SAM" id="MobiDB-lite"/>
    </source>
</evidence>
<evidence type="ECO:0000313" key="4">
    <source>
        <dbReference type="Proteomes" id="UP000672657"/>
    </source>
</evidence>
<proteinExistence type="predicted"/>
<dbReference type="PANTHER" id="PTHR48228:SF6">
    <property type="entry name" value="L-CARNITINE COA-TRANSFERASE"/>
    <property type="match status" value="1"/>
</dbReference>
<gene>
    <name evidence="3" type="primary">frc_6</name>
    <name evidence="3" type="ORF">LMG26411_04557</name>
</gene>
<evidence type="ECO:0000256" key="1">
    <source>
        <dbReference type="ARBA" id="ARBA00022679"/>
    </source>
</evidence>
<sequence>MSTLQEKPPVRFRVVEIASSVAGAACGRWFAALGHDVVKCEPSSGDPLRAREFTFTALNAGKSSVVLQPQTDCEQLAALLSSADILILDQGHAASADLSPDRLREGFPHLVAVSLTAFGLGSEYETGTGDSLLAEAYGGLATMIGEPDQRPLSLGGDQSAHAAAFVGFYGAMLGLRRREATGCGDFVEVAQSDVAAYIDWKSDVTYNHGDRVPVRTGSSRGGWRVIQAKNGWVGVIFLAHQWSSFVEVIGDPRLMEPCFADARQREERTEEWWSIVAEVIGRREASEVYTSAQRFGLPFGYAADAADLLSSEQLIRRGFVLPTERRRRDAPVVRLPVELPGMRDPYAPAPGLGEHGELPPCWTTASNSGDEPTRSVTGHSVESLIAPLNGLLVLDFGAITAGAATGRLLADYGATVIKIESHDRPDPFRRWVSPSGKGSRDGVESPVFSSNNVGKRGLCLDLKTERGRQIVHRLIRRADVLVENFRVGVTARMGIDYETVHQLNPDLVYLSLSSQGLNGPESSYSSYGSTLDLLSGLAAATGYAGGPPLWSSGDVNYPDQVVSLLGAALITHSVVTGQRGVHLDVSQREVVAWTLADQLAEYAWTGRTARPDGNRRPGSTPHDTYPAAGTNEWLAIACTTEAHRQGLAGLMHGLPLDAPEEWWRENQDTVDAHIANWTRLRFRDEAVAILQRAGVPAVPVSTAADRAEQPRYRERQLALRSPDWIKGFPMIMHGFEPPMPAAAPALGEDIQNWDDDAIEEFLDQLVLPGQSQRKDAESALLSI</sequence>